<organism evidence="3 4">
    <name type="scientific">Candidatus Finniella inopinata</name>
    <dbReference type="NCBI Taxonomy" id="1696036"/>
    <lineage>
        <taxon>Bacteria</taxon>
        <taxon>Pseudomonadati</taxon>
        <taxon>Pseudomonadota</taxon>
        <taxon>Alphaproteobacteria</taxon>
        <taxon>Holosporales</taxon>
        <taxon>Candidatus Paracaedibacteraceae</taxon>
        <taxon>Candidatus Finniella</taxon>
    </lineage>
</organism>
<name>A0A4Q7DJI6_9PROT</name>
<protein>
    <recommendedName>
        <fullName evidence="5">Type II secretion system protein GspC N-terminal domain-containing protein</fullName>
    </recommendedName>
</protein>
<evidence type="ECO:0000256" key="1">
    <source>
        <dbReference type="SAM" id="MobiDB-lite"/>
    </source>
</evidence>
<proteinExistence type="predicted"/>
<evidence type="ECO:0008006" key="5">
    <source>
        <dbReference type="Google" id="ProtNLM"/>
    </source>
</evidence>
<feature type="region of interest" description="Disordered" evidence="1">
    <location>
        <begin position="134"/>
        <end position="167"/>
    </location>
</feature>
<feature type="compositionally biased region" description="Polar residues" evidence="1">
    <location>
        <begin position="157"/>
        <end position="167"/>
    </location>
</feature>
<feature type="signal peptide" evidence="2">
    <location>
        <begin position="1"/>
        <end position="18"/>
    </location>
</feature>
<evidence type="ECO:0000313" key="4">
    <source>
        <dbReference type="Proteomes" id="UP000293550"/>
    </source>
</evidence>
<comment type="caution">
    <text evidence="3">The sequence shown here is derived from an EMBL/GenBank/DDBJ whole genome shotgun (WGS) entry which is preliminary data.</text>
</comment>
<dbReference type="EMBL" id="SCFB01000004">
    <property type="protein sequence ID" value="RZI46488.1"/>
    <property type="molecule type" value="Genomic_DNA"/>
</dbReference>
<sequence length="167" mass="18802">MKFLVICLLFLSCQLARAENFSLMLTDDEQKILDQKNDDDWDESPVLNLPSGDNQNVPQPIIFVSAILYFGPDKWTVWMNNQVIHQPGPFEGVILKSASPEHVVLSLADNYNAEILIKPNQSLMIRTGKVLEGDRRSPADLHPLDKPFGSNEHKAVETTSFQGLKNE</sequence>
<gene>
    <name evidence="3" type="ORF">EQU50_02570</name>
</gene>
<evidence type="ECO:0000313" key="3">
    <source>
        <dbReference type="EMBL" id="RZI46488.1"/>
    </source>
</evidence>
<keyword evidence="4" id="KW-1185">Reference proteome</keyword>
<dbReference type="AlphaFoldDB" id="A0A4Q7DJI6"/>
<feature type="compositionally biased region" description="Basic and acidic residues" evidence="1">
    <location>
        <begin position="134"/>
        <end position="156"/>
    </location>
</feature>
<reference evidence="3 4" key="1">
    <citation type="submission" date="2018-10" db="EMBL/GenBank/DDBJ databases">
        <title>An updated phylogeny of the Alphaproteobacteria reveals that the parasitic Rickettsiales and Holosporales have independent origins.</title>
        <authorList>
            <person name="Munoz-Gomez S.A."/>
            <person name="Hess S."/>
            <person name="Burger G."/>
            <person name="Lang B.F."/>
            <person name="Susko E."/>
            <person name="Slamovits C.H."/>
            <person name="Roger A.J."/>
        </authorList>
    </citation>
    <scope>NUCLEOTIDE SEQUENCE [LARGE SCALE GENOMIC DNA]</scope>
    <source>
        <strain evidence="3">HOLO01</strain>
    </source>
</reference>
<keyword evidence="2" id="KW-0732">Signal</keyword>
<feature type="chain" id="PRO_5020258569" description="Type II secretion system protein GspC N-terminal domain-containing protein" evidence="2">
    <location>
        <begin position="19"/>
        <end position="167"/>
    </location>
</feature>
<evidence type="ECO:0000256" key="2">
    <source>
        <dbReference type="SAM" id="SignalP"/>
    </source>
</evidence>
<dbReference type="OrthoDB" id="7362693at2"/>
<dbReference type="RefSeq" id="WP_130153590.1">
    <property type="nucleotide sequence ID" value="NZ_SCFB01000004.1"/>
</dbReference>
<accession>A0A4Q7DJI6</accession>
<dbReference type="Proteomes" id="UP000293550">
    <property type="component" value="Unassembled WGS sequence"/>
</dbReference>